<gene>
    <name evidence="3" type="primary">LOC107948541</name>
</gene>
<keyword evidence="2" id="KW-1185">Reference proteome</keyword>
<accession>A0ABM2ZIL8</accession>
<reference evidence="2" key="1">
    <citation type="journal article" date="2020" name="Nat. Genet.">
        <title>Genomic diversifications of five Gossypium allopolyploid species and their impact on cotton improvement.</title>
        <authorList>
            <person name="Chen Z.J."/>
            <person name="Sreedasyam A."/>
            <person name="Ando A."/>
            <person name="Song Q."/>
            <person name="De Santiago L.M."/>
            <person name="Hulse-Kemp A.M."/>
            <person name="Ding M."/>
            <person name="Ye W."/>
            <person name="Kirkbride R.C."/>
            <person name="Jenkins J."/>
            <person name="Plott C."/>
            <person name="Lovell J."/>
            <person name="Lin Y.M."/>
            <person name="Vaughn R."/>
            <person name="Liu B."/>
            <person name="Simpson S."/>
            <person name="Scheffler B.E."/>
            <person name="Wen L."/>
            <person name="Saski C.A."/>
            <person name="Grover C.E."/>
            <person name="Hu G."/>
            <person name="Conover J.L."/>
            <person name="Carlson J.W."/>
            <person name="Shu S."/>
            <person name="Boston L.B."/>
            <person name="Williams M."/>
            <person name="Peterson D.G."/>
            <person name="McGee K."/>
            <person name="Jones D.C."/>
            <person name="Wendel J.F."/>
            <person name="Stelly D.M."/>
            <person name="Grimwood J."/>
            <person name="Schmutz J."/>
        </authorList>
    </citation>
    <scope>NUCLEOTIDE SEQUENCE [LARGE SCALE GENOMIC DNA]</scope>
    <source>
        <strain evidence="2">cv. TM-1</strain>
    </source>
</reference>
<evidence type="ECO:0000313" key="3">
    <source>
        <dbReference type="RefSeq" id="XP_040942511.1"/>
    </source>
</evidence>
<dbReference type="Pfam" id="PF25070">
    <property type="entry name" value="DUF7794"/>
    <property type="match status" value="1"/>
</dbReference>
<dbReference type="Proteomes" id="UP000818029">
    <property type="component" value="Chromosome D01"/>
</dbReference>
<dbReference type="PANTHER" id="PTHR37735">
    <property type="entry name" value="OS08G0567000 PROTEIN"/>
    <property type="match status" value="1"/>
</dbReference>
<reference evidence="3" key="2">
    <citation type="submission" date="2025-08" db="UniProtKB">
        <authorList>
            <consortium name="RefSeq"/>
        </authorList>
    </citation>
    <scope>IDENTIFICATION</scope>
</reference>
<evidence type="ECO:0000313" key="2">
    <source>
        <dbReference type="Proteomes" id="UP000818029"/>
    </source>
</evidence>
<sequence>MISLDCPLGDYREEEINEFASWLGGSYATDVTKPLDGVLTIPLANGDNMNLHMSKKVHREFASKLFALYRNIRKAMERHEDLSQTLRRPAELIMGSFDGIKHDTDGFDKQGMRLLLATLNRIFDSLQTTYEGFQTSTVKAIYIFDLSAQGKHFLPVFMNFRLWSSILFKRNVLTRMLSIFPLYLTCNPNLYLCERICSFLFCRKVHTYKSWLQVVMKKTMMKFRFLTFPEAQLPLRYVPNLIKNELISFFFYLCTLHNKSMTLLVKCECWLHVRVQTTDMIELWLPILT</sequence>
<dbReference type="PANTHER" id="PTHR37735:SF1">
    <property type="entry name" value="OS08G0567000 PROTEIN"/>
    <property type="match status" value="1"/>
</dbReference>
<feature type="domain" description="DUF7794" evidence="1">
    <location>
        <begin position="2"/>
        <end position="132"/>
    </location>
</feature>
<proteinExistence type="predicted"/>
<dbReference type="RefSeq" id="XP_040942511.1">
    <property type="nucleotide sequence ID" value="XM_041086577.1"/>
</dbReference>
<protein>
    <submittedName>
        <fullName evidence="3">Uncharacterized protein isoform X1</fullName>
    </submittedName>
</protein>
<organism evidence="2 3">
    <name type="scientific">Gossypium hirsutum</name>
    <name type="common">Upland cotton</name>
    <name type="synonym">Gossypium mexicanum</name>
    <dbReference type="NCBI Taxonomy" id="3635"/>
    <lineage>
        <taxon>Eukaryota</taxon>
        <taxon>Viridiplantae</taxon>
        <taxon>Streptophyta</taxon>
        <taxon>Embryophyta</taxon>
        <taxon>Tracheophyta</taxon>
        <taxon>Spermatophyta</taxon>
        <taxon>Magnoliopsida</taxon>
        <taxon>eudicotyledons</taxon>
        <taxon>Gunneridae</taxon>
        <taxon>Pentapetalae</taxon>
        <taxon>rosids</taxon>
        <taxon>malvids</taxon>
        <taxon>Malvales</taxon>
        <taxon>Malvaceae</taxon>
        <taxon>Malvoideae</taxon>
        <taxon>Gossypium</taxon>
    </lineage>
</organism>
<name>A0ABM2ZIL8_GOSHI</name>
<dbReference type="GeneID" id="107948541"/>
<dbReference type="InterPro" id="IPR056696">
    <property type="entry name" value="DUF7794"/>
</dbReference>
<evidence type="ECO:0000259" key="1">
    <source>
        <dbReference type="Pfam" id="PF25070"/>
    </source>
</evidence>